<dbReference type="InterPro" id="IPR051908">
    <property type="entry name" value="Ribosomal_N-acetyltransferase"/>
</dbReference>
<dbReference type="CDD" id="cd04301">
    <property type="entry name" value="NAT_SF"/>
    <property type="match status" value="1"/>
</dbReference>
<dbReference type="EMBL" id="SHKV01000001">
    <property type="protein sequence ID" value="RZU34015.1"/>
    <property type="molecule type" value="Genomic_DNA"/>
</dbReference>
<dbReference type="PANTHER" id="PTHR43441:SF10">
    <property type="entry name" value="ACETYLTRANSFERASE"/>
    <property type="match status" value="1"/>
</dbReference>
<reference evidence="2 3" key="1">
    <citation type="submission" date="2019-02" db="EMBL/GenBank/DDBJ databases">
        <title>Sequencing the genomes of 1000 actinobacteria strains.</title>
        <authorList>
            <person name="Klenk H.-P."/>
        </authorList>
    </citation>
    <scope>NUCLEOTIDE SEQUENCE [LARGE SCALE GENOMIC DNA]</scope>
    <source>
        <strain evidence="2 3">DSM 44509</strain>
    </source>
</reference>
<evidence type="ECO:0000313" key="3">
    <source>
        <dbReference type="Proteomes" id="UP000292507"/>
    </source>
</evidence>
<evidence type="ECO:0000313" key="2">
    <source>
        <dbReference type="EMBL" id="RZU34015.1"/>
    </source>
</evidence>
<dbReference type="InterPro" id="IPR016181">
    <property type="entry name" value="Acyl_CoA_acyltransferase"/>
</dbReference>
<dbReference type="Pfam" id="PF13302">
    <property type="entry name" value="Acetyltransf_3"/>
    <property type="match status" value="1"/>
</dbReference>
<dbReference type="PROSITE" id="PS51186">
    <property type="entry name" value="GNAT"/>
    <property type="match status" value="1"/>
</dbReference>
<accession>A0A4Q7YCT7</accession>
<dbReference type="InterPro" id="IPR000182">
    <property type="entry name" value="GNAT_dom"/>
</dbReference>
<dbReference type="PANTHER" id="PTHR43441">
    <property type="entry name" value="RIBOSOMAL-PROTEIN-SERINE ACETYLTRANSFERASE"/>
    <property type="match status" value="1"/>
</dbReference>
<proteinExistence type="predicted"/>
<dbReference type="SUPFAM" id="SSF55729">
    <property type="entry name" value="Acyl-CoA N-acyltransferases (Nat)"/>
    <property type="match status" value="1"/>
</dbReference>
<gene>
    <name evidence="2" type="ORF">BKA19_3764</name>
</gene>
<name>A0A4Q7YCT7_9ACTN</name>
<dbReference type="GO" id="GO:1990189">
    <property type="term" value="F:protein N-terminal-serine acetyltransferase activity"/>
    <property type="evidence" value="ECO:0007669"/>
    <property type="project" value="TreeGrafter"/>
</dbReference>
<dbReference type="Proteomes" id="UP000292507">
    <property type="component" value="Unassembled WGS sequence"/>
</dbReference>
<protein>
    <submittedName>
        <fullName evidence="2">RimJ/RimL family protein N-acetyltransferase</fullName>
    </submittedName>
</protein>
<dbReference type="GO" id="GO:0008999">
    <property type="term" value="F:protein-N-terminal-alanine acetyltransferase activity"/>
    <property type="evidence" value="ECO:0007669"/>
    <property type="project" value="TreeGrafter"/>
</dbReference>
<comment type="caution">
    <text evidence="2">The sequence shown here is derived from an EMBL/GenBank/DDBJ whole genome shotgun (WGS) entry which is preliminary data.</text>
</comment>
<feature type="domain" description="N-acetyltransferase" evidence="1">
    <location>
        <begin position="45"/>
        <end position="195"/>
    </location>
</feature>
<evidence type="ECO:0000259" key="1">
    <source>
        <dbReference type="PROSITE" id="PS51186"/>
    </source>
</evidence>
<dbReference type="Gene3D" id="3.40.630.30">
    <property type="match status" value="1"/>
</dbReference>
<keyword evidence="3" id="KW-1185">Reference proteome</keyword>
<sequence>MLDRAVPRCHHPPVHGVRENIELRPVVLQDGELVLRPWQADDADVRVRAGRDPEIRQWTSVPRDVDHESALEWISWSQLAIATGEALYLALTVDGRCVGSIGLIEVHQDHRRAEIGYWLLPEARGRGLVPRALRLLSAWSLTELPLARLDLYTNTDNDASMAVALRCGYTREGLLRAWHSGPDGQEDLVLFGLVRGDAA</sequence>
<dbReference type="AlphaFoldDB" id="A0A4Q7YCT7"/>
<dbReference type="GO" id="GO:0005737">
    <property type="term" value="C:cytoplasm"/>
    <property type="evidence" value="ECO:0007669"/>
    <property type="project" value="TreeGrafter"/>
</dbReference>
<organism evidence="2 3">
    <name type="scientific">Blastococcus saxobsidens</name>
    <dbReference type="NCBI Taxonomy" id="138336"/>
    <lineage>
        <taxon>Bacteria</taxon>
        <taxon>Bacillati</taxon>
        <taxon>Actinomycetota</taxon>
        <taxon>Actinomycetes</taxon>
        <taxon>Geodermatophilales</taxon>
        <taxon>Geodermatophilaceae</taxon>
        <taxon>Blastococcus</taxon>
    </lineage>
</organism>
<keyword evidence="2" id="KW-0808">Transferase</keyword>